<dbReference type="GO" id="GO:0005886">
    <property type="term" value="C:plasma membrane"/>
    <property type="evidence" value="ECO:0007669"/>
    <property type="project" value="UniProtKB-SubCell"/>
</dbReference>
<dbReference type="SMART" id="SM00382">
    <property type="entry name" value="AAA"/>
    <property type="match status" value="1"/>
</dbReference>
<dbReference type="Gene3D" id="1.20.1560.10">
    <property type="entry name" value="ABC transporter type 1, transmembrane domain"/>
    <property type="match status" value="1"/>
</dbReference>
<dbReference type="FunFam" id="3.40.50.300:FF:000221">
    <property type="entry name" value="Multidrug ABC transporter ATP-binding protein"/>
    <property type="match status" value="1"/>
</dbReference>
<dbReference type="InterPro" id="IPR011527">
    <property type="entry name" value="ABC1_TM_dom"/>
</dbReference>
<keyword evidence="8 11" id="KW-1133">Transmembrane helix</keyword>
<sequence length="596" mass="62821">MTAGETWRALYGHFRPHRRAVVLGALCALAGAAAGLAQPLAAKSLVDRLGGDDAIGGVLIVLTALVLVGTAIDAVGAYVLDRTAESVVLAARRTLIGRLLRLRLPEVERTQPGDLMSRVTSDTTLLKAVTTRSVVAAISGGVTFVATIVLMGLLDVVLLGVTLGVIVLVGGAVAMVMPQISEAAKKSQEAVGEISTVLERAFGAFRTIKASGAEDRETEVVDRAAVRAWKYGVRSSKWEAVAFTSIGLAVQVSFLAVLGVGGARVASGEIPVSTLVAFLLFLFYLIEPVTSLVDAATQYQVGAAAIARIVEAERLETEDPGPVKDASGAVNRAAAVEFDEVRFRYREELPYVHHGVSFTVPGAGMTAFVGPSGAGKTTVFGLIERFYETSGGRILIDGRDIREWPLAELRASIGYVEQDAPVLSGTLRENLVFAAPDAGEDAVREVLVRARLDGLVDRLPDGLDTVVGHRGSKLSGGERQRVAIARALLRRPRLLLLDEATSQLDAVNEMALRDVVADVAREVTVLVVAHRLSTVTLADRIVVMDGGRVRAVGTHAELVERDPLYGELAATQFLASAPVVGEPRQAAGAAAGVRAT</sequence>
<dbReference type="SUPFAM" id="SSF52540">
    <property type="entry name" value="P-loop containing nucleoside triphosphate hydrolases"/>
    <property type="match status" value="1"/>
</dbReference>
<dbReference type="GO" id="GO:0015421">
    <property type="term" value="F:ABC-type oligopeptide transporter activity"/>
    <property type="evidence" value="ECO:0007669"/>
    <property type="project" value="TreeGrafter"/>
</dbReference>
<evidence type="ECO:0000256" key="5">
    <source>
        <dbReference type="ARBA" id="ARBA00022692"/>
    </source>
</evidence>
<feature type="transmembrane region" description="Helical" evidence="11">
    <location>
        <begin position="58"/>
        <end position="80"/>
    </location>
</feature>
<evidence type="ECO:0000256" key="9">
    <source>
        <dbReference type="ARBA" id="ARBA00023136"/>
    </source>
</evidence>
<dbReference type="PANTHER" id="PTHR43394:SF7">
    <property type="entry name" value="ABC TRANSPORTER B FAMILY MEMBER 28"/>
    <property type="match status" value="1"/>
</dbReference>
<dbReference type="AlphaFoldDB" id="A0A7G3US42"/>
<reference evidence="14 15" key="1">
    <citation type="journal article" date="2012" name="J. Bacteriol.">
        <title>Draft genome of Streptomyces tsukubaensis NRRL 18488, the producer of the clinically important immunosuppressant tacrolimus (FK506).</title>
        <authorList>
            <person name="Barreiro C."/>
            <person name="Prieto C."/>
            <person name="Sola-Landa A."/>
            <person name="Solera E."/>
            <person name="Martinez-Castro M."/>
            <person name="Perez-Redondo R."/>
            <person name="Garcia-Estrada C."/>
            <person name="Aparicio J.F."/>
            <person name="Fernandez-Martinez L.T."/>
            <person name="Santos-Aberturas J."/>
            <person name="Salehi-Najafabadi Z."/>
            <person name="Rodriguez-Garcia A."/>
            <person name="Tauch A."/>
            <person name="Martin J.F."/>
        </authorList>
    </citation>
    <scope>NUCLEOTIDE SEQUENCE [LARGE SCALE GENOMIC DNA]</scope>
    <source>
        <strain evidence="15">DSM 42081 / NBRC 108919 / NRRL 18488 / 9993</strain>
    </source>
</reference>
<dbReference type="PROSITE" id="PS50893">
    <property type="entry name" value="ABC_TRANSPORTER_2"/>
    <property type="match status" value="1"/>
</dbReference>
<evidence type="ECO:0000256" key="8">
    <source>
        <dbReference type="ARBA" id="ARBA00022989"/>
    </source>
</evidence>
<evidence type="ECO:0000256" key="11">
    <source>
        <dbReference type="SAM" id="Phobius"/>
    </source>
</evidence>
<name>A0A7G3US42_STRT9</name>
<keyword evidence="15" id="KW-1185">Reference proteome</keyword>
<feature type="domain" description="ABC transmembrane type-1" evidence="13">
    <location>
        <begin position="22"/>
        <end position="300"/>
    </location>
</feature>
<evidence type="ECO:0000313" key="15">
    <source>
        <dbReference type="Proteomes" id="UP000005940"/>
    </source>
</evidence>
<keyword evidence="6" id="KW-0547">Nucleotide-binding</keyword>
<comment type="similarity">
    <text evidence="10">Belongs to the ABC transporter superfamily. Siderophore-Fe(3+) uptake transporter (SIUT) (TC 3.A.1.21) family.</text>
</comment>
<keyword evidence="2" id="KW-0813">Transport</keyword>
<keyword evidence="3" id="KW-1003">Cell membrane</keyword>
<dbReference type="InterPro" id="IPR003593">
    <property type="entry name" value="AAA+_ATPase"/>
</dbReference>
<dbReference type="GO" id="GO:0005524">
    <property type="term" value="F:ATP binding"/>
    <property type="evidence" value="ECO:0007669"/>
    <property type="project" value="UniProtKB-KW"/>
</dbReference>
<dbReference type="InterPro" id="IPR039421">
    <property type="entry name" value="Type_1_exporter"/>
</dbReference>
<evidence type="ECO:0000256" key="3">
    <source>
        <dbReference type="ARBA" id="ARBA00022475"/>
    </source>
</evidence>
<dbReference type="GO" id="GO:0090374">
    <property type="term" value="P:oligopeptide export from mitochondrion"/>
    <property type="evidence" value="ECO:0007669"/>
    <property type="project" value="TreeGrafter"/>
</dbReference>
<evidence type="ECO:0000259" key="12">
    <source>
        <dbReference type="PROSITE" id="PS50893"/>
    </source>
</evidence>
<dbReference type="InterPro" id="IPR027417">
    <property type="entry name" value="P-loop_NTPase"/>
</dbReference>
<evidence type="ECO:0000256" key="1">
    <source>
        <dbReference type="ARBA" id="ARBA00004429"/>
    </source>
</evidence>
<dbReference type="GO" id="GO:0016887">
    <property type="term" value="F:ATP hydrolysis activity"/>
    <property type="evidence" value="ECO:0007669"/>
    <property type="project" value="InterPro"/>
</dbReference>
<dbReference type="EMBL" id="CP029159">
    <property type="protein sequence ID" value="QKM71909.1"/>
    <property type="molecule type" value="Genomic_DNA"/>
</dbReference>
<dbReference type="Pfam" id="PF00664">
    <property type="entry name" value="ABC_membrane"/>
    <property type="match status" value="1"/>
</dbReference>
<keyword evidence="9 11" id="KW-0472">Membrane</keyword>
<dbReference type="InterPro" id="IPR036640">
    <property type="entry name" value="ABC1_TM_sf"/>
</dbReference>
<dbReference type="PROSITE" id="PS50929">
    <property type="entry name" value="ABC_TM1F"/>
    <property type="match status" value="1"/>
</dbReference>
<organism evidence="14 15">
    <name type="scientific">Streptomyces tsukubensis (strain DSM 42081 / NBRC 108919 / NRRL 18488 / 9993)</name>
    <dbReference type="NCBI Taxonomy" id="1114943"/>
    <lineage>
        <taxon>Bacteria</taxon>
        <taxon>Bacillati</taxon>
        <taxon>Actinomycetota</taxon>
        <taxon>Actinomycetes</taxon>
        <taxon>Kitasatosporales</taxon>
        <taxon>Streptomycetaceae</taxon>
        <taxon>Streptomyces</taxon>
    </lineage>
</organism>
<evidence type="ECO:0000256" key="10">
    <source>
        <dbReference type="ARBA" id="ARBA00023455"/>
    </source>
</evidence>
<feature type="transmembrane region" description="Helical" evidence="11">
    <location>
        <begin position="157"/>
        <end position="177"/>
    </location>
</feature>
<protein>
    <submittedName>
        <fullName evidence="14">ABC transporter ATP-binding protein</fullName>
    </submittedName>
</protein>
<keyword evidence="5 11" id="KW-0812">Transmembrane</keyword>
<evidence type="ECO:0000256" key="7">
    <source>
        <dbReference type="ARBA" id="ARBA00022840"/>
    </source>
</evidence>
<dbReference type="SUPFAM" id="SSF90123">
    <property type="entry name" value="ABC transporter transmembrane region"/>
    <property type="match status" value="1"/>
</dbReference>
<evidence type="ECO:0000259" key="13">
    <source>
        <dbReference type="PROSITE" id="PS50929"/>
    </source>
</evidence>
<proteinExistence type="inferred from homology"/>
<accession>A0A7G3US42</accession>
<gene>
    <name evidence="14" type="ORF">STSU_026365</name>
</gene>
<feature type="transmembrane region" description="Helical" evidence="11">
    <location>
        <begin position="134"/>
        <end position="151"/>
    </location>
</feature>
<keyword evidence="7 14" id="KW-0067">ATP-binding</keyword>
<evidence type="ECO:0000313" key="14">
    <source>
        <dbReference type="EMBL" id="QKM71909.1"/>
    </source>
</evidence>
<keyword evidence="4" id="KW-0997">Cell inner membrane</keyword>
<dbReference type="InterPro" id="IPR017871">
    <property type="entry name" value="ABC_transporter-like_CS"/>
</dbReference>
<dbReference type="Gene3D" id="3.40.50.300">
    <property type="entry name" value="P-loop containing nucleotide triphosphate hydrolases"/>
    <property type="match status" value="1"/>
</dbReference>
<dbReference type="CDD" id="cd18551">
    <property type="entry name" value="ABC_6TM_LmrA_like"/>
    <property type="match status" value="1"/>
</dbReference>
<feature type="transmembrane region" description="Helical" evidence="11">
    <location>
        <begin position="240"/>
        <end position="260"/>
    </location>
</feature>
<dbReference type="PANTHER" id="PTHR43394">
    <property type="entry name" value="ATP-DEPENDENT PERMEASE MDL1, MITOCHONDRIAL"/>
    <property type="match status" value="1"/>
</dbReference>
<comment type="subcellular location">
    <subcellularLocation>
        <location evidence="1">Cell inner membrane</location>
        <topology evidence="1">Multi-pass membrane protein</topology>
    </subcellularLocation>
</comment>
<feature type="domain" description="ABC transporter" evidence="12">
    <location>
        <begin position="336"/>
        <end position="571"/>
    </location>
</feature>
<dbReference type="Pfam" id="PF00005">
    <property type="entry name" value="ABC_tran"/>
    <property type="match status" value="1"/>
</dbReference>
<dbReference type="InterPro" id="IPR003439">
    <property type="entry name" value="ABC_transporter-like_ATP-bd"/>
</dbReference>
<evidence type="ECO:0000256" key="2">
    <source>
        <dbReference type="ARBA" id="ARBA00022448"/>
    </source>
</evidence>
<evidence type="ECO:0000256" key="4">
    <source>
        <dbReference type="ARBA" id="ARBA00022519"/>
    </source>
</evidence>
<evidence type="ECO:0000256" key="6">
    <source>
        <dbReference type="ARBA" id="ARBA00022741"/>
    </source>
</evidence>
<dbReference type="Proteomes" id="UP000005940">
    <property type="component" value="Chromosome"/>
</dbReference>
<feature type="transmembrane region" description="Helical" evidence="11">
    <location>
        <begin position="266"/>
        <end position="286"/>
    </location>
</feature>
<dbReference type="PROSITE" id="PS00211">
    <property type="entry name" value="ABC_TRANSPORTER_1"/>
    <property type="match status" value="1"/>
</dbReference>